<dbReference type="EMBL" id="JABBJJ010000033">
    <property type="protein sequence ID" value="NMO15172.1"/>
    <property type="molecule type" value="Genomic_DNA"/>
</dbReference>
<comment type="caution">
    <text evidence="2">The sequence shown here is derived from an EMBL/GenBank/DDBJ whole genome shotgun (WGS) entry which is preliminary data.</text>
</comment>
<dbReference type="Proteomes" id="UP000518300">
    <property type="component" value="Unassembled WGS sequence"/>
</dbReference>
<proteinExistence type="predicted"/>
<keyword evidence="1" id="KW-0812">Transmembrane</keyword>
<accession>A0A848LA91</accession>
<keyword evidence="3" id="KW-1185">Reference proteome</keyword>
<gene>
    <name evidence="2" type="ORF">HG543_09925</name>
</gene>
<protein>
    <submittedName>
        <fullName evidence="2">Uncharacterized protein</fullName>
    </submittedName>
</protein>
<evidence type="ECO:0000313" key="2">
    <source>
        <dbReference type="EMBL" id="NMO15172.1"/>
    </source>
</evidence>
<organism evidence="2 3">
    <name type="scientific">Pyxidicoccus fallax</name>
    <dbReference type="NCBI Taxonomy" id="394095"/>
    <lineage>
        <taxon>Bacteria</taxon>
        <taxon>Pseudomonadati</taxon>
        <taxon>Myxococcota</taxon>
        <taxon>Myxococcia</taxon>
        <taxon>Myxococcales</taxon>
        <taxon>Cystobacterineae</taxon>
        <taxon>Myxococcaceae</taxon>
        <taxon>Pyxidicoccus</taxon>
    </lineage>
</organism>
<evidence type="ECO:0000313" key="3">
    <source>
        <dbReference type="Proteomes" id="UP000518300"/>
    </source>
</evidence>
<dbReference type="AlphaFoldDB" id="A0A848LA91"/>
<sequence>MAVFPFHTPGGVGSPLGIPILLGVFGVGALGLAVFVLTGNEAPPVVELCPLLMSALCAYVAWSSYGNEVRAREAIAADLREGMRSERVRAAVERFLSATDVPLRIVVREHLEDPHRSGQRLFEQLRSEGKLDARGVLFVFSVKWAGRSLPGR</sequence>
<feature type="transmembrane region" description="Helical" evidence="1">
    <location>
        <begin position="16"/>
        <end position="38"/>
    </location>
</feature>
<keyword evidence="1" id="KW-1133">Transmembrane helix</keyword>
<name>A0A848LA91_9BACT</name>
<reference evidence="2 3" key="1">
    <citation type="submission" date="2020-04" db="EMBL/GenBank/DDBJ databases">
        <title>Draft genome of Pyxidicoccus fallax type strain.</title>
        <authorList>
            <person name="Whitworth D.E."/>
        </authorList>
    </citation>
    <scope>NUCLEOTIDE SEQUENCE [LARGE SCALE GENOMIC DNA]</scope>
    <source>
        <strain evidence="2 3">DSM 14698</strain>
    </source>
</reference>
<feature type="transmembrane region" description="Helical" evidence="1">
    <location>
        <begin position="45"/>
        <end position="62"/>
    </location>
</feature>
<dbReference type="RefSeq" id="WP_169344465.1">
    <property type="nucleotide sequence ID" value="NZ_JABBJJ010000033.1"/>
</dbReference>
<evidence type="ECO:0000256" key="1">
    <source>
        <dbReference type="SAM" id="Phobius"/>
    </source>
</evidence>
<keyword evidence="1" id="KW-0472">Membrane</keyword>